<name>A0A9W8Z6R2_9PLEO</name>
<keyword evidence="2" id="KW-1185">Reference proteome</keyword>
<evidence type="ECO:0000313" key="2">
    <source>
        <dbReference type="Proteomes" id="UP001140510"/>
    </source>
</evidence>
<proteinExistence type="predicted"/>
<gene>
    <name evidence="1" type="ORF">N0V91_009598</name>
</gene>
<comment type="caution">
    <text evidence="1">The sequence shown here is derived from an EMBL/GenBank/DDBJ whole genome shotgun (WGS) entry which is preliminary data.</text>
</comment>
<reference evidence="1" key="1">
    <citation type="submission" date="2022-10" db="EMBL/GenBank/DDBJ databases">
        <title>Tapping the CABI collections for fungal endophytes: first genome assemblies for Collariella, Neodidymelliopsis, Ascochyta clinopodiicola, Didymella pomorum, Didymosphaeria variabile, Neocosmospora piperis and Neocucurbitaria cava.</title>
        <authorList>
            <person name="Hill R."/>
        </authorList>
    </citation>
    <scope>NUCLEOTIDE SEQUENCE</scope>
    <source>
        <strain evidence="1">IMI 355091</strain>
    </source>
</reference>
<protein>
    <submittedName>
        <fullName evidence="1">Uncharacterized protein</fullName>
    </submittedName>
</protein>
<sequence>MTPTVQYLFTALASLLNNTFDPIAQFASRNEHDDHGPLFPQDIILSERADNDPGTQVRHMLQIQDRPAMSKEVAADQIAFENTGEVNDLLHSVDCEQRCRWPYYEWLNDAAAPGFARFWITWKDTPDNCLGMGAEVPKQLPELLRRALLMQNLFNPNAQVLPMVVVPRRRFQLLVADNGNFACTHAVLLIIFLLAGKFILDPTAEQYGFPHKHRFLPWSVYKDLYVVDATKFRGAAVWSTRFDAYMRSLQEGENFAFWDSVKDGLDVQVAAWLKDCGLRVAVDDAELWKIKSEQLEEMVVQSLESLQAGAAS</sequence>
<organism evidence="1 2">
    <name type="scientific">Didymella pomorum</name>
    <dbReference type="NCBI Taxonomy" id="749634"/>
    <lineage>
        <taxon>Eukaryota</taxon>
        <taxon>Fungi</taxon>
        <taxon>Dikarya</taxon>
        <taxon>Ascomycota</taxon>
        <taxon>Pezizomycotina</taxon>
        <taxon>Dothideomycetes</taxon>
        <taxon>Pleosporomycetidae</taxon>
        <taxon>Pleosporales</taxon>
        <taxon>Pleosporineae</taxon>
        <taxon>Didymellaceae</taxon>
        <taxon>Didymella</taxon>
    </lineage>
</organism>
<evidence type="ECO:0000313" key="1">
    <source>
        <dbReference type="EMBL" id="KAJ4399225.1"/>
    </source>
</evidence>
<dbReference type="Proteomes" id="UP001140510">
    <property type="component" value="Unassembled WGS sequence"/>
</dbReference>
<dbReference type="AlphaFoldDB" id="A0A9W8Z6R2"/>
<dbReference type="EMBL" id="JAPEVA010000111">
    <property type="protein sequence ID" value="KAJ4399225.1"/>
    <property type="molecule type" value="Genomic_DNA"/>
</dbReference>
<accession>A0A9W8Z6R2</accession>
<dbReference type="OrthoDB" id="3759633at2759"/>